<name>A0A0D5NM75_9BACL</name>
<gene>
    <name evidence="6" type="ORF">VN24_19550</name>
</gene>
<protein>
    <submittedName>
        <fullName evidence="6">Stage V sporulation protein D</fullName>
    </submittedName>
</protein>
<comment type="subcellular location">
    <subcellularLocation>
        <location evidence="1">Membrane</location>
    </subcellularLocation>
</comment>
<dbReference type="PANTHER" id="PTHR30627:SF1">
    <property type="entry name" value="PEPTIDOGLYCAN D,D-TRANSPEPTIDASE FTSI"/>
    <property type="match status" value="1"/>
</dbReference>
<comment type="similarity">
    <text evidence="2">Belongs to the transpeptidase family.</text>
</comment>
<dbReference type="OrthoDB" id="9804124at2"/>
<dbReference type="InterPro" id="IPR005543">
    <property type="entry name" value="PASTA_dom"/>
</dbReference>
<dbReference type="SUPFAM" id="SSF54184">
    <property type="entry name" value="Penicillin-binding protein 2x (pbp-2x), c-terminal domain"/>
    <property type="match status" value="2"/>
</dbReference>
<dbReference type="Pfam" id="PF03717">
    <property type="entry name" value="PBP_dimer"/>
    <property type="match status" value="1"/>
</dbReference>
<dbReference type="GO" id="GO:0071555">
    <property type="term" value="P:cell wall organization"/>
    <property type="evidence" value="ECO:0007669"/>
    <property type="project" value="TreeGrafter"/>
</dbReference>
<dbReference type="GO" id="GO:0005886">
    <property type="term" value="C:plasma membrane"/>
    <property type="evidence" value="ECO:0007669"/>
    <property type="project" value="TreeGrafter"/>
</dbReference>
<dbReference type="Gene3D" id="3.90.1310.10">
    <property type="entry name" value="Penicillin-binding protein 2a (Domain 2)"/>
    <property type="match status" value="1"/>
</dbReference>
<dbReference type="Gene3D" id="3.40.710.10">
    <property type="entry name" value="DD-peptidase/beta-lactamase superfamily"/>
    <property type="match status" value="1"/>
</dbReference>
<feature type="compositionally biased region" description="Polar residues" evidence="4">
    <location>
        <begin position="728"/>
        <end position="741"/>
    </location>
</feature>
<dbReference type="KEGG" id="pbj:VN24_19550"/>
<proteinExistence type="inferred from homology"/>
<dbReference type="InterPro" id="IPR001460">
    <property type="entry name" value="PCN-bd_Tpept"/>
</dbReference>
<dbReference type="Gene3D" id="3.30.10.20">
    <property type="match status" value="1"/>
</dbReference>
<dbReference type="GO" id="GO:0008658">
    <property type="term" value="F:penicillin binding"/>
    <property type="evidence" value="ECO:0007669"/>
    <property type="project" value="InterPro"/>
</dbReference>
<dbReference type="SUPFAM" id="SSF56519">
    <property type="entry name" value="Penicillin binding protein dimerisation domain"/>
    <property type="match status" value="1"/>
</dbReference>
<dbReference type="InterPro" id="IPR036138">
    <property type="entry name" value="PBP_dimer_sf"/>
</dbReference>
<dbReference type="InterPro" id="IPR012338">
    <property type="entry name" value="Beta-lactam/transpept-like"/>
</dbReference>
<dbReference type="RefSeq" id="WP_045671788.1">
    <property type="nucleotide sequence ID" value="NZ_CP011058.1"/>
</dbReference>
<dbReference type="PROSITE" id="PS51178">
    <property type="entry name" value="PASTA"/>
    <property type="match status" value="1"/>
</dbReference>
<sequence length="767" mass="83171">MVKRIRMRTLLVGGIMTLLFLILLTKMFWVQVIKADFWFEHAKKTWAAAETIPAARGTITDRDGNVLAMDTNAYTVAVNPKLIHQLAIEDEVVEKLHDLLNKPESELREIVTARNDKGEYYVDRQVRPEGWNIDKATADKVTAFKEELKEELKRRGHKKVDDVGIRLLDGSKRYYPKNSLASQVIGYVNKEGNAVIGAEAAFDKELKGQNGHLVYEKDGNRVQIENGNVDYQPAIEGKKIALTIDTEIQYYMEEALKEAYDKYQPVSITAVAADPNTMEILGIANLPGYNPNSYSTANTASFYNHAVGSLYEPGSTFKIVTLAGAVQEGDFNPEEKYMSGSIKVANDPRPIRDIKRDGWGQITFLEGLKRSSNVAFVKLGYERLGREKLMSYIKDFGFGSKTGIELKGESKGIVDFYWPKEVATAAFGQGKVLVTPIQQVAAVAAVANGGKLMEPHIVKQIEDPQTGKTQVTQPKIVRQVISPETSKKVSGYLEQVVADQEIGTGKNAYIKGYRVAGKTGTAQKVINGEYSSDKFVVSFIGYAPVDNPKIVVYVVVDSPNNPVVGGGTVAAPIFKKIVSQSLRHMGVQPKLTASEKQSGAEMTVTVPDLSDLNVSQAAAELKARGLTPEKVGKGTKVIQQIPKSGTVISASQRIYLITEERSKLTVPGMKGLALRDALEVCSLLGIRCLTEGEGYVTAQAAAKLNGEPVIKLTLQPPVQVEAGADGSEASSQNGSRESAGQESGAAGTAGKTDRSDSGNEEAGSGDG</sequence>
<dbReference type="Pfam" id="PF03793">
    <property type="entry name" value="PASTA"/>
    <property type="match status" value="1"/>
</dbReference>
<dbReference type="HOGENOM" id="CLU_009289_6_0_9"/>
<dbReference type="Gene3D" id="3.30.450.330">
    <property type="match status" value="1"/>
</dbReference>
<dbReference type="InterPro" id="IPR050515">
    <property type="entry name" value="Beta-lactam/transpept"/>
</dbReference>
<evidence type="ECO:0000313" key="7">
    <source>
        <dbReference type="Proteomes" id="UP000032633"/>
    </source>
</evidence>
<feature type="region of interest" description="Disordered" evidence="4">
    <location>
        <begin position="720"/>
        <end position="767"/>
    </location>
</feature>
<evidence type="ECO:0000313" key="6">
    <source>
        <dbReference type="EMBL" id="AJY76361.1"/>
    </source>
</evidence>
<dbReference type="PANTHER" id="PTHR30627">
    <property type="entry name" value="PEPTIDOGLYCAN D,D-TRANSPEPTIDASE"/>
    <property type="match status" value="1"/>
</dbReference>
<dbReference type="PATRIC" id="fig|1126833.4.peg.4309"/>
<evidence type="ECO:0000256" key="2">
    <source>
        <dbReference type="ARBA" id="ARBA00007171"/>
    </source>
</evidence>
<dbReference type="Pfam" id="PF00905">
    <property type="entry name" value="Transpeptidase"/>
    <property type="match status" value="1"/>
</dbReference>
<accession>A0A0D5NM75</accession>
<organism evidence="6 7">
    <name type="scientific">Paenibacillus beijingensis</name>
    <dbReference type="NCBI Taxonomy" id="1126833"/>
    <lineage>
        <taxon>Bacteria</taxon>
        <taxon>Bacillati</taxon>
        <taxon>Bacillota</taxon>
        <taxon>Bacilli</taxon>
        <taxon>Bacillales</taxon>
        <taxon>Paenibacillaceae</taxon>
        <taxon>Paenibacillus</taxon>
    </lineage>
</organism>
<dbReference type="InterPro" id="IPR005311">
    <property type="entry name" value="PBP_dimer"/>
</dbReference>
<evidence type="ECO:0000256" key="1">
    <source>
        <dbReference type="ARBA" id="ARBA00004370"/>
    </source>
</evidence>
<dbReference type="CDD" id="cd06576">
    <property type="entry name" value="PASTA_Pbp2x-like_1"/>
    <property type="match status" value="1"/>
</dbReference>
<dbReference type="STRING" id="1126833.VN24_19550"/>
<dbReference type="Proteomes" id="UP000032633">
    <property type="component" value="Chromosome"/>
</dbReference>
<reference evidence="6 7" key="1">
    <citation type="journal article" date="2015" name="J. Biotechnol.">
        <title>Complete genome sequence of Paenibacillus beijingensis 7188(T) (=DSM 24997(T)), a novel rhizobacterium from jujube garden soil.</title>
        <authorList>
            <person name="Kwak Y."/>
            <person name="Shin J.H."/>
        </authorList>
    </citation>
    <scope>NUCLEOTIDE SEQUENCE [LARGE SCALE GENOMIC DNA]</scope>
    <source>
        <strain evidence="6 7">DSM 24997</strain>
    </source>
</reference>
<dbReference type="AlphaFoldDB" id="A0A0D5NM75"/>
<dbReference type="SUPFAM" id="SSF56601">
    <property type="entry name" value="beta-lactamase/transpeptidase-like"/>
    <property type="match status" value="1"/>
</dbReference>
<keyword evidence="7" id="KW-1185">Reference proteome</keyword>
<dbReference type="EMBL" id="CP011058">
    <property type="protein sequence ID" value="AJY76361.1"/>
    <property type="molecule type" value="Genomic_DNA"/>
</dbReference>
<dbReference type="SMART" id="SM00740">
    <property type="entry name" value="PASTA"/>
    <property type="match status" value="1"/>
</dbReference>
<feature type="domain" description="PASTA" evidence="5">
    <location>
        <begin position="600"/>
        <end position="660"/>
    </location>
</feature>
<evidence type="ECO:0000256" key="4">
    <source>
        <dbReference type="SAM" id="MobiDB-lite"/>
    </source>
</evidence>
<keyword evidence="3" id="KW-0472">Membrane</keyword>
<evidence type="ECO:0000256" key="3">
    <source>
        <dbReference type="ARBA" id="ARBA00023136"/>
    </source>
</evidence>
<reference evidence="7" key="2">
    <citation type="submission" date="2015-03" db="EMBL/GenBank/DDBJ databases">
        <title>Genome sequence of Paenibacillus beijingensis strain DSM 24997T.</title>
        <authorList>
            <person name="Kwak Y."/>
            <person name="Shin J.-H."/>
        </authorList>
    </citation>
    <scope>NUCLEOTIDE SEQUENCE [LARGE SCALE GENOMIC DNA]</scope>
    <source>
        <strain evidence="7">DSM 24997</strain>
    </source>
</reference>
<evidence type="ECO:0000259" key="5">
    <source>
        <dbReference type="PROSITE" id="PS51178"/>
    </source>
</evidence>